<dbReference type="NCBIfam" id="TIGR02925">
    <property type="entry name" value="cis_trans_EpsD"/>
    <property type="match status" value="1"/>
</dbReference>
<evidence type="ECO:0000256" key="2">
    <source>
        <dbReference type="ARBA" id="ARBA00007656"/>
    </source>
</evidence>
<evidence type="ECO:0000259" key="8">
    <source>
        <dbReference type="Pfam" id="PF13145"/>
    </source>
</evidence>
<reference evidence="9 10" key="1">
    <citation type="submission" date="2018-03" db="EMBL/GenBank/DDBJ databases">
        <title>Massilia armeniaca sp. nov., isolated from desert soil.</title>
        <authorList>
            <person name="Huang H."/>
            <person name="Ren M."/>
        </authorList>
    </citation>
    <scope>NUCLEOTIDE SEQUENCE [LARGE SCALE GENOMIC DNA]</scope>
    <source>
        <strain evidence="9 10">ZMN-3</strain>
    </source>
</reference>
<feature type="domain" description="PpiC" evidence="8">
    <location>
        <begin position="141"/>
        <end position="258"/>
    </location>
</feature>
<comment type="catalytic activity">
    <reaction evidence="1">
        <text>[protein]-peptidylproline (omega=180) = [protein]-peptidylproline (omega=0)</text>
        <dbReference type="Rhea" id="RHEA:16237"/>
        <dbReference type="Rhea" id="RHEA-COMP:10747"/>
        <dbReference type="Rhea" id="RHEA-COMP:10748"/>
        <dbReference type="ChEBI" id="CHEBI:83833"/>
        <dbReference type="ChEBI" id="CHEBI:83834"/>
        <dbReference type="EC" id="5.2.1.8"/>
    </reaction>
</comment>
<protein>
    <recommendedName>
        <fullName evidence="3">peptidylprolyl isomerase</fullName>
        <ecNumber evidence="3">5.2.1.8</ecNumber>
    </recommendedName>
</protein>
<dbReference type="OrthoDB" id="5564407at2"/>
<accession>A0A2R4C8U8</accession>
<dbReference type="SUPFAM" id="SSF109998">
    <property type="entry name" value="Triger factor/SurA peptide-binding domain-like"/>
    <property type="match status" value="1"/>
</dbReference>
<dbReference type="InterPro" id="IPR046357">
    <property type="entry name" value="PPIase_dom_sf"/>
</dbReference>
<evidence type="ECO:0000256" key="7">
    <source>
        <dbReference type="SAM" id="MobiDB-lite"/>
    </source>
</evidence>
<dbReference type="Gene3D" id="3.10.50.40">
    <property type="match status" value="1"/>
</dbReference>
<organism evidence="9 10">
    <name type="scientific">Pseudoduganella armeniaca</name>
    <dbReference type="NCBI Taxonomy" id="2072590"/>
    <lineage>
        <taxon>Bacteria</taxon>
        <taxon>Pseudomonadati</taxon>
        <taxon>Pseudomonadota</taxon>
        <taxon>Betaproteobacteria</taxon>
        <taxon>Burkholderiales</taxon>
        <taxon>Oxalobacteraceae</taxon>
        <taxon>Telluria group</taxon>
        <taxon>Pseudoduganella</taxon>
    </lineage>
</organism>
<dbReference type="GO" id="GO:0003755">
    <property type="term" value="F:peptidyl-prolyl cis-trans isomerase activity"/>
    <property type="evidence" value="ECO:0007669"/>
    <property type="project" value="UniProtKB-KW"/>
</dbReference>
<dbReference type="InterPro" id="IPR000297">
    <property type="entry name" value="PPIase_PpiC"/>
</dbReference>
<proteinExistence type="inferred from homology"/>
<sequence length="328" mass="36012">MEPEESLKHFENQNLATRQGQYRHRRVLSAGLLVLAAAVLSACGEKAEKKSGQALASVNGEEITVLQLNEELARVNPQMAQQEAARKQLLEALIDRQLLQSEAAKEKIDRDPKVVQAIERAKATIVAQAYLQKRVGTVARPTKAEVQAYYNQNPQFFSNRKQFDMRELVLTTTDVTDEVKRVIDGAKSLEEVAAWLDEHKVKYGRAQLSRSTTELPPELSARLQAMPKGQLFIIREGARSMLISINEIKDAPVTLEQASGQIEQFLFNKKNKEAAEAAVKQLRSTAKIEYMNQPAAGAAPATAATPAATADKTAAPEDVTARGVAGLK</sequence>
<dbReference type="PANTHER" id="PTHR47245">
    <property type="entry name" value="PEPTIDYLPROLYL ISOMERASE"/>
    <property type="match status" value="1"/>
</dbReference>
<keyword evidence="4" id="KW-0732">Signal</keyword>
<evidence type="ECO:0000256" key="3">
    <source>
        <dbReference type="ARBA" id="ARBA00013194"/>
    </source>
</evidence>
<dbReference type="EMBL" id="CP028324">
    <property type="protein sequence ID" value="AVR95970.1"/>
    <property type="molecule type" value="Genomic_DNA"/>
</dbReference>
<feature type="compositionally biased region" description="Low complexity" evidence="7">
    <location>
        <begin position="296"/>
        <end position="313"/>
    </location>
</feature>
<dbReference type="Pfam" id="PF13624">
    <property type="entry name" value="SurA_N_3"/>
    <property type="match status" value="1"/>
</dbReference>
<evidence type="ECO:0000256" key="6">
    <source>
        <dbReference type="ARBA" id="ARBA00023235"/>
    </source>
</evidence>
<evidence type="ECO:0000313" key="10">
    <source>
        <dbReference type="Proteomes" id="UP000240505"/>
    </source>
</evidence>
<comment type="similarity">
    <text evidence="2">Belongs to the PpiC/parvulin rotamase family.</text>
</comment>
<evidence type="ECO:0000313" key="9">
    <source>
        <dbReference type="EMBL" id="AVR95970.1"/>
    </source>
</evidence>
<evidence type="ECO:0000256" key="5">
    <source>
        <dbReference type="ARBA" id="ARBA00023110"/>
    </source>
</evidence>
<dbReference type="InterPro" id="IPR050245">
    <property type="entry name" value="PrsA_foldase"/>
</dbReference>
<dbReference type="Gene3D" id="1.10.8.1040">
    <property type="match status" value="1"/>
</dbReference>
<dbReference type="EC" id="5.2.1.8" evidence="3"/>
<dbReference type="Proteomes" id="UP000240505">
    <property type="component" value="Chromosome"/>
</dbReference>
<dbReference type="KEGG" id="masz:C9I28_09680"/>
<keyword evidence="6 9" id="KW-0413">Isomerase</keyword>
<dbReference type="AlphaFoldDB" id="A0A2R4C8U8"/>
<dbReference type="Pfam" id="PF13145">
    <property type="entry name" value="Rotamase_2"/>
    <property type="match status" value="1"/>
</dbReference>
<dbReference type="PANTHER" id="PTHR47245:SF1">
    <property type="entry name" value="FOLDASE PROTEIN PRSA"/>
    <property type="match status" value="1"/>
</dbReference>
<keyword evidence="5" id="KW-0697">Rotamase</keyword>
<dbReference type="Gene3D" id="1.10.4030.10">
    <property type="entry name" value="Porin chaperone SurA, peptide-binding domain"/>
    <property type="match status" value="1"/>
</dbReference>
<dbReference type="InterPro" id="IPR027304">
    <property type="entry name" value="Trigger_fact/SurA_dom_sf"/>
</dbReference>
<keyword evidence="10" id="KW-1185">Reference proteome</keyword>
<feature type="region of interest" description="Disordered" evidence="7">
    <location>
        <begin position="296"/>
        <end position="328"/>
    </location>
</feature>
<evidence type="ECO:0000256" key="1">
    <source>
        <dbReference type="ARBA" id="ARBA00000971"/>
    </source>
</evidence>
<evidence type="ECO:0000256" key="4">
    <source>
        <dbReference type="ARBA" id="ARBA00022729"/>
    </source>
</evidence>
<name>A0A2R4C8U8_9BURK</name>
<gene>
    <name evidence="9" type="primary">epsD</name>
    <name evidence="9" type="ORF">C9I28_09680</name>
</gene>
<dbReference type="InterPro" id="IPR014274">
    <property type="entry name" value="PPIase_EpsD"/>
</dbReference>